<dbReference type="InterPro" id="IPR036736">
    <property type="entry name" value="ACP-like_sf"/>
</dbReference>
<dbReference type="CDD" id="cd19545">
    <property type="entry name" value="FUM14_C_NRPS-like"/>
    <property type="match status" value="1"/>
</dbReference>
<feature type="domain" description="Carrier" evidence="6">
    <location>
        <begin position="2891"/>
        <end position="2967"/>
    </location>
</feature>
<dbReference type="SUPFAM" id="SSF52777">
    <property type="entry name" value="CoA-dependent acyltransferases"/>
    <property type="match status" value="9"/>
</dbReference>
<dbReference type="SUPFAM" id="SSF56801">
    <property type="entry name" value="Acetyl-CoA synthetase-like"/>
    <property type="match status" value="2"/>
</dbReference>
<feature type="domain" description="Carrier" evidence="6">
    <location>
        <begin position="716"/>
        <end position="792"/>
    </location>
</feature>
<dbReference type="Pfam" id="PF00550">
    <property type="entry name" value="PP-binding"/>
    <property type="match status" value="4"/>
</dbReference>
<protein>
    <submittedName>
        <fullName evidence="7">NRPS protein</fullName>
    </submittedName>
</protein>
<dbReference type="SUPFAM" id="SSF47336">
    <property type="entry name" value="ACP-like"/>
    <property type="match status" value="4"/>
</dbReference>
<dbReference type="InterPro" id="IPR020845">
    <property type="entry name" value="AMP-binding_CS"/>
</dbReference>
<dbReference type="NCBIfam" id="TIGR01733">
    <property type="entry name" value="AA-adenyl-dom"/>
    <property type="match status" value="2"/>
</dbReference>
<feature type="region of interest" description="Disordered" evidence="5">
    <location>
        <begin position="2778"/>
        <end position="2819"/>
    </location>
</feature>
<dbReference type="CDD" id="cd19542">
    <property type="entry name" value="CT_NRPS-like"/>
    <property type="match status" value="2"/>
</dbReference>
<evidence type="ECO:0000259" key="6">
    <source>
        <dbReference type="PROSITE" id="PS50075"/>
    </source>
</evidence>
<dbReference type="PROSITE" id="PS00455">
    <property type="entry name" value="AMP_BINDING"/>
    <property type="match status" value="2"/>
</dbReference>
<dbReference type="InterPro" id="IPR009081">
    <property type="entry name" value="PP-bd_ACP"/>
</dbReference>
<dbReference type="Gene3D" id="3.30.559.30">
    <property type="entry name" value="Nonribosomal peptide synthetase, condensation domain"/>
    <property type="match status" value="5"/>
</dbReference>
<name>A0ABR3XGI2_9EURO</name>
<dbReference type="InterPro" id="IPR023213">
    <property type="entry name" value="CAT-like_dom_sf"/>
</dbReference>
<dbReference type="Gene3D" id="2.30.38.10">
    <property type="entry name" value="Luciferase, Domain 3"/>
    <property type="match status" value="1"/>
</dbReference>
<dbReference type="Gene3D" id="3.40.50.980">
    <property type="match status" value="2"/>
</dbReference>
<organism evidence="7 8">
    <name type="scientific">Paecilomyces lecythidis</name>
    <dbReference type="NCBI Taxonomy" id="3004212"/>
    <lineage>
        <taxon>Eukaryota</taxon>
        <taxon>Fungi</taxon>
        <taxon>Dikarya</taxon>
        <taxon>Ascomycota</taxon>
        <taxon>Pezizomycotina</taxon>
        <taxon>Eurotiomycetes</taxon>
        <taxon>Eurotiomycetidae</taxon>
        <taxon>Eurotiales</taxon>
        <taxon>Thermoascaceae</taxon>
        <taxon>Paecilomyces</taxon>
    </lineage>
</organism>
<dbReference type="CDD" id="cd19534">
    <property type="entry name" value="E_NRPS"/>
    <property type="match status" value="1"/>
</dbReference>
<dbReference type="InterPro" id="IPR042099">
    <property type="entry name" value="ANL_N_sf"/>
</dbReference>
<evidence type="ECO:0000256" key="4">
    <source>
        <dbReference type="ARBA" id="ARBA00029454"/>
    </source>
</evidence>
<proteinExistence type="inferred from homology"/>
<dbReference type="PROSITE" id="PS50075">
    <property type="entry name" value="CARRIER"/>
    <property type="match status" value="4"/>
</dbReference>
<dbReference type="PANTHER" id="PTHR45398:SF1">
    <property type="entry name" value="ENZYME, PUTATIVE (JCVI)-RELATED"/>
    <property type="match status" value="1"/>
</dbReference>
<comment type="similarity">
    <text evidence="4">Belongs to the NRP synthetase family.</text>
</comment>
<feature type="compositionally biased region" description="Polar residues" evidence="5">
    <location>
        <begin position="2787"/>
        <end position="2804"/>
    </location>
</feature>
<reference evidence="7 8" key="1">
    <citation type="journal article" date="2024" name="IMA Fungus">
        <title>IMA Genome - F19 : A genome assembly and annotation guide to empower mycologists, including annotated draft genome sequences of Ceratocystis pirilliformis, Diaporthe australafricana, Fusarium ophioides, Paecilomyces lecythidis, and Sporothrix stenoceras.</title>
        <authorList>
            <person name="Aylward J."/>
            <person name="Wilson A.M."/>
            <person name="Visagie C.M."/>
            <person name="Spraker J."/>
            <person name="Barnes I."/>
            <person name="Buitendag C."/>
            <person name="Ceriani C."/>
            <person name="Del Mar Angel L."/>
            <person name="du Plessis D."/>
            <person name="Fuchs T."/>
            <person name="Gasser K."/>
            <person name="Kramer D."/>
            <person name="Li W."/>
            <person name="Munsamy K."/>
            <person name="Piso A."/>
            <person name="Price J.L."/>
            <person name="Sonnekus B."/>
            <person name="Thomas C."/>
            <person name="van der Nest A."/>
            <person name="van Dijk A."/>
            <person name="van Heerden A."/>
            <person name="van Vuuren N."/>
            <person name="Yilmaz N."/>
            <person name="Duong T.A."/>
            <person name="van der Merwe N.A."/>
            <person name="Wingfield M.J."/>
            <person name="Wingfield B.D."/>
        </authorList>
    </citation>
    <scope>NUCLEOTIDE SEQUENCE [LARGE SCALE GENOMIC DNA]</scope>
    <source>
        <strain evidence="7 8">CMW 18167</strain>
    </source>
</reference>
<dbReference type="CDD" id="cd05918">
    <property type="entry name" value="A_NRPS_SidN3_like"/>
    <property type="match status" value="2"/>
</dbReference>
<dbReference type="EMBL" id="JAVDPF010000018">
    <property type="protein sequence ID" value="KAL1875048.1"/>
    <property type="molecule type" value="Genomic_DNA"/>
</dbReference>
<evidence type="ECO:0000256" key="3">
    <source>
        <dbReference type="ARBA" id="ARBA00022598"/>
    </source>
</evidence>
<dbReference type="Gene3D" id="3.30.559.10">
    <property type="entry name" value="Chloramphenicol acetyltransferase-like domain"/>
    <property type="match status" value="4"/>
</dbReference>
<dbReference type="InterPro" id="IPR000873">
    <property type="entry name" value="AMP-dep_synth/lig_dom"/>
</dbReference>
<keyword evidence="1" id="KW-0596">Phosphopantetheine</keyword>
<dbReference type="Pfam" id="PF00668">
    <property type="entry name" value="Condensation"/>
    <property type="match status" value="5"/>
</dbReference>
<dbReference type="InterPro" id="IPR006162">
    <property type="entry name" value="Ppantetheine_attach_site"/>
</dbReference>
<evidence type="ECO:0000256" key="2">
    <source>
        <dbReference type="ARBA" id="ARBA00022553"/>
    </source>
</evidence>
<sequence length="3621" mass="405189">MLVCRMNLRDEISVADVLQRAKTDFVSSMEHQAISLAEVQHMLSLSETPLFNTVFNYQRRQVDRPEDGSLLFDIFEVNDPSEYVIVVNVEASELSLEVQFSYWCNHLSDEHAEYIVDTFEHILNGIIHTDRASTIGEISFFSSRHYQRLCDWNDKVPERVERCVHDMIRENSLILPPSTPAVCAWDASFTYVELEELATTLAIRLREQGVREEVFVPLCFEKSAWTIVAQLAVLKAGGAFVSLDPTHPEKRLRDLVETTNGPIILCSSKYEDKARRISKQTLVVDRRSVCTADKSSLSVPTVSVKPTNAAYMIFTSGSTGKPKGTVIEHVSISTNSVAFMKTFHINSTSRVLQFASYTFDASIMEILSTLVSGGCICVPSDDDRLNHIAGAIGRLNANWAFLTPAVGNTINPEEVPALKTLVSGGEPMPAGFIEKWAKSTCLMNGYGPTECTVLCVGDIKVDSDGNIVNQDPKTIGRVVSGRTWITDPQSHHRLMPLGAIGELIIEGSAVARGYLNNEAKTKEAFIEAPAWAKDCHLAGIPEASGRMYRTGDLVRYNIDGSISYLSRIDTQVKLNGQRVELGEIEYQCRKSLPDQSQVVVDLVVSEKRTGSKKLCVFFTVLRKPEFGYPLHEDDNSKGLLLPMTVPADSLARALKNSLTQILPIYMVPKLFFPIHGLPCATSGKIDRPKLRKAAELLSREEMKPYTLTKEVNGRRTRTTKMEDLLQALWEKVLHLPQASVNVDDNFFELGGDSLAAIRLIGEARSQRILLRAVDIFRYPLLTNMATSCEVLTDTLITKPKPFSLLQSDTSIESIIRDVAAECEIEKESLCDIYPCSPLQEGLIALSIKRAGAYVARFTFRLGVTTKMDQFKASWQQALNEYEMLRTRIVHTSSGRILQVVTKDDSICWHTAKSLQEVEKESVTMPERNGAPLLQFTLTSGPGPTERYFILSMHHALYDGWSLGLIFRRVEDIYFERESHPAESSYASFINYLLNIHTSNSDKFWTSYLANSSPTHFPLIGNLSSGERKPMQSISSGSGVPYVSLRKDITVPELVRAAWAILISSHTGSNDVCFGETLTGRNSEVPGAPDIVGPVLTTVPTRIVLDHQWSVSQYLHNVHRITTDMIPHQHLGLQCIRHLNEDTSIACDFQNLLITQTSKMELDERLWAFQSSESNQGFLTYPLVVECNVDNTGIIVSFHYDGTVLSRWQVERMLHQFESLLIQLSKHSMDDESKLSNIEWLGPEDIRQIDHWNHLHPQPLNKCVHELFEEKYMMQPIAPAIHAWDGELTYQGLAKYASQFASWLVTLGVGPEVLVPVCIDRSVWTIVILMGVLMAGGAFVPLDPGHPIGRHMEILEELEAEIMICSPPYSSRYGKLVQHCIEVDGPIITGLKEIHLNIPHQGRVTGSNAAYVIFTSGTTGRAKGIIVEHSAFSSSSKAFAPLLLINDKSRVLQFASLSFDASIMEIFTTLICGGCVCVPNEEQRLADISGFIQNFRVSWALLTPSVARIVDPERVPCLKVLACGGEALSSDVITRWAAFVTLINAYGPTEAAVVSTVNATIASESNPHCIGRGTSSSTAWILSISDPNRLAPLGAIGELAISGSALARGYLRDPAMTATSFIDNPSWTENFMVNQKLLWRVYKTGDLVRYNPDGSLEYIGRKDNQVKIHGQRIDLGEVEHRIISDQRVHQAIALLPKTGHCRGRIVAVVTLDHLDSITQAIADGSCELLSEANLKRARPQIERLKSLLAERLPPYMVPHVWIVLQKMPLLVSGKLDRKKISKFTEEMAEDMYKLVTHAKAEDSNMGMTRNEELLRRICAQVLNLSVEGVNLNSSFLSLGGDSISAMSVMAQARKQNLRLTFHSILKCESISKLALSVEHSIFNYQEEKTGEGFDLSPIQTLYMRSTQSYNGECRFNQSLTLQLAHDVEPRVLEDAIRAIIHRHSMLRARFSKKGNGIWQQTITNEIDTSYSYRVHYIDDARKLQSMIASSQRCLNIFDGPIFAADLFVRPKSQVLFMVASHLCVDMVSWRVILQDIQDFVESSHLPVDVPLPFQSWLRSCSKHNTDAIIRSPPSFDKSQTPINFWGMERILNVYGDAVVQRFSLDPEITKYALGECHTAFRTEPVDLFLSAILYSFHAVFSDREYPVLFSEGHGRESWDPEIDPSGTVGWFTAIYPVKAPTESGNILDVLKQVKDTRRKLPNSGNAYLENYLASTEKNSTSGGLYVPMEILFNYLGRVQQLEQKDSLFQHAESPTDDSIDTDDVGPSTVRLALFEISAIIIKKQLQFSFTYNRRMKHVQNICRWISEFRRSLEDTVTQLRDCPPEPTLSDYPLLQLTYANMQKLVRYTFPKKGITSPEKVEDIYPCSPVQEGILLSQIRNRETYFFHVIFEVREKERNSGRTCRRLKEAWQRVVRRHPALRTIFVDSVHKGGTFDQVVMKEVSEEIEIFDCHDNEAMEKLGSMKLPMRNFTKDSHLPHLLTICTTTSGSIFAKLEINHAVIDGASVPVLLRDFTLAYIGKLPYGRGPLISNYIRYILDQPQDMNISFWKTKLQGLQPCHLPVLGQTAEKGHKLSEVEMQFQSFHELHEICERNSVTLASVIQAAWALVLRAYTNSKEVCFGYLSSGRDAPVDGIQDAVGTFINMLCCRVNLEPSKSLDEIPRNIQNDYVDSIAHQHCSLAQVQHELGLSGKALFNTAISIQNHSQTDDSNGDLIFDVKSTHDPNEYAITVNVETSRRQEGVLFTYWEDLVSGDEASQLANRMATILTQFINDPGVRISELNMHHPSENGHTNSNKPQEETLSPNEKANRHEITKSSDSSLQQLVDERVREVIEQLLRDGTIASAAGQKRLSNVIVSYPETTPVQSIPTEDPKYSPELSDGDTRLPLTDTSPGMPSKLEITLLGLWCSLLELTTDLINKEDNFFDLGGDSILAMRLVGAAREEGLTLTVADVFRNPVFEDMLEVVRVTDIITVVDQNETKNPEIIKDLLSDSDSKELHQRFSLLENVNLNEAFLQSTICPKIGVFRGGISDVFPVTDFQALAIAGAHLKSRWMLNYFSFDGRGALDLKRLKESCFRVVDAFDILRTVFVCTGGWFVQIILRRLRPEFSVYETDGNLEEFINTLRDQESETALKQGEPFVRYVVIREKASDRHAFLIRLSHAQYDGVSLPNILAAIRSGYEGGPIPSTRSFADYVRASAQMITSDHYSHWKSFLKDAKMTQIVPRRTPNYNGSSMIVNLTKNVEVASIAHGSITAATIIKSSWALTLARISAQPDVVFGHTISGRNVSVPGVETIVGPCLNIVPVRVPFRAGWTGLDLLRYVQDQQVSHMPYEALGFREIIKHCTDWPNWTYFTSSVQHQNIDNSKELQMGDNKYTVTGYGADQDFSDFAIISTPLDTGVVQITLSFSISEDNSIMTESFGKHVLDMLCTTTHVLSSHPTTVLPSPTAISDTPSLIDNNLSSLPQSTSSDEEAFISSHLKGVKRPEMISLSDIVTRIWRQVLTEPETNRCPSILPDSSFFDLGGDIVSLAQVTWLLDEEGFHIPIERLIEHPTLVGQMAVLKTHRQGSKGEQNNQGGKDATGSGKPQKAAEVALRAEKEKSKKKTSWLRAMKLARRAIQRGGRV</sequence>
<dbReference type="Gene3D" id="1.10.1200.10">
    <property type="entry name" value="ACP-like"/>
    <property type="match status" value="4"/>
</dbReference>
<dbReference type="Proteomes" id="UP001583193">
    <property type="component" value="Unassembled WGS sequence"/>
</dbReference>
<dbReference type="InterPro" id="IPR010071">
    <property type="entry name" value="AA_adenyl_dom"/>
</dbReference>
<keyword evidence="8" id="KW-1185">Reference proteome</keyword>
<evidence type="ECO:0000313" key="8">
    <source>
        <dbReference type="Proteomes" id="UP001583193"/>
    </source>
</evidence>
<dbReference type="InterPro" id="IPR045851">
    <property type="entry name" value="AMP-bd_C_sf"/>
</dbReference>
<evidence type="ECO:0000256" key="5">
    <source>
        <dbReference type="SAM" id="MobiDB-lite"/>
    </source>
</evidence>
<keyword evidence="3" id="KW-0436">Ligase</keyword>
<dbReference type="InterPro" id="IPR001242">
    <property type="entry name" value="Condensation_dom"/>
</dbReference>
<evidence type="ECO:0000313" key="7">
    <source>
        <dbReference type="EMBL" id="KAL1875048.1"/>
    </source>
</evidence>
<comment type="caution">
    <text evidence="7">The sequence shown here is derived from an EMBL/GenBank/DDBJ whole genome shotgun (WGS) entry which is preliminary data.</text>
</comment>
<dbReference type="SMART" id="SM00823">
    <property type="entry name" value="PKS_PP"/>
    <property type="match status" value="3"/>
</dbReference>
<feature type="domain" description="Carrier" evidence="6">
    <location>
        <begin position="3485"/>
        <end position="3562"/>
    </location>
</feature>
<feature type="region of interest" description="Disordered" evidence="5">
    <location>
        <begin position="2860"/>
        <end position="2880"/>
    </location>
</feature>
<dbReference type="PANTHER" id="PTHR45398">
    <property type="match status" value="1"/>
</dbReference>
<gene>
    <name evidence="7" type="ORF">Plec18167_005716</name>
</gene>
<dbReference type="Pfam" id="PF00501">
    <property type="entry name" value="AMP-binding"/>
    <property type="match status" value="2"/>
</dbReference>
<accession>A0ABR3XGI2</accession>
<dbReference type="PROSITE" id="PS00012">
    <property type="entry name" value="PHOSPHOPANTETHEINE"/>
    <property type="match status" value="2"/>
</dbReference>
<feature type="region of interest" description="Disordered" evidence="5">
    <location>
        <begin position="3560"/>
        <end position="3603"/>
    </location>
</feature>
<evidence type="ECO:0000256" key="1">
    <source>
        <dbReference type="ARBA" id="ARBA00022450"/>
    </source>
</evidence>
<dbReference type="Gene3D" id="3.40.50.12780">
    <property type="entry name" value="N-terminal domain of ligase-like"/>
    <property type="match status" value="1"/>
</dbReference>
<dbReference type="InterPro" id="IPR020806">
    <property type="entry name" value="PKS_PP-bd"/>
</dbReference>
<dbReference type="Gene3D" id="3.30.300.30">
    <property type="match status" value="2"/>
</dbReference>
<keyword evidence="2" id="KW-0597">Phosphoprotein</keyword>
<feature type="domain" description="Carrier" evidence="6">
    <location>
        <begin position="1804"/>
        <end position="1880"/>
    </location>
</feature>